<dbReference type="SUPFAM" id="SSF51206">
    <property type="entry name" value="cAMP-binding domain-like"/>
    <property type="match status" value="3"/>
</dbReference>
<evidence type="ECO:0000256" key="7">
    <source>
        <dbReference type="ARBA" id="ARBA00022777"/>
    </source>
</evidence>
<gene>
    <name evidence="16" type="ORF">SMAR0319_LOCUS6</name>
</gene>
<dbReference type="SMART" id="SM00220">
    <property type="entry name" value="S_TKc"/>
    <property type="match status" value="1"/>
</dbReference>
<accession>A0A7S0XM60</accession>
<dbReference type="EC" id="2.7.11.12" evidence="2"/>
<evidence type="ECO:0000256" key="10">
    <source>
        <dbReference type="ARBA" id="ARBA00047298"/>
    </source>
</evidence>
<comment type="similarity">
    <text evidence="1">Belongs to the protein kinase superfamily. AGC Ser/Thr protein kinase family. cGMP subfamily.</text>
</comment>
<feature type="compositionally biased region" description="Basic residues" evidence="12">
    <location>
        <begin position="1"/>
        <end position="10"/>
    </location>
</feature>
<comment type="catalytic activity">
    <reaction evidence="11">
        <text>L-seryl-[protein] + ATP = O-phospho-L-seryl-[protein] + ADP + H(+)</text>
        <dbReference type="Rhea" id="RHEA:17989"/>
        <dbReference type="Rhea" id="RHEA-COMP:9863"/>
        <dbReference type="Rhea" id="RHEA-COMP:11604"/>
        <dbReference type="ChEBI" id="CHEBI:15378"/>
        <dbReference type="ChEBI" id="CHEBI:29999"/>
        <dbReference type="ChEBI" id="CHEBI:30616"/>
        <dbReference type="ChEBI" id="CHEBI:83421"/>
        <dbReference type="ChEBI" id="CHEBI:456216"/>
        <dbReference type="EC" id="2.7.11.12"/>
    </reaction>
</comment>
<dbReference type="GO" id="GO:0004692">
    <property type="term" value="F:cGMP-dependent protein kinase activity"/>
    <property type="evidence" value="ECO:0007669"/>
    <property type="project" value="UniProtKB-EC"/>
</dbReference>
<evidence type="ECO:0000256" key="8">
    <source>
        <dbReference type="ARBA" id="ARBA00022840"/>
    </source>
</evidence>
<dbReference type="PANTHER" id="PTHR24353">
    <property type="entry name" value="CYCLIC NUCLEOTIDE-DEPENDENT PROTEIN KINASE"/>
    <property type="match status" value="1"/>
</dbReference>
<dbReference type="GO" id="GO:0005524">
    <property type="term" value="F:ATP binding"/>
    <property type="evidence" value="ECO:0007669"/>
    <property type="project" value="UniProtKB-KW"/>
</dbReference>
<sequence>MFKKIKKKMANKPTTTAAAASPPPSSAAADEPFLDTTYNEPKVLLSVGERRNSIEDITPPSGSSSSRGGLARRGSSKYITAKTSTLGMQNIYSTPLTATLHYTPPLYPKSSTDEKFISLAIQRNFVFANALITEEESSRKREIQQIVNAFELHTVSMPGEVILRGDRVGDYFYILKEGLVEYKSHDEDGNGEYRTIGMAKKPGQSFGELCLLYDCPPPADCVSGKSVGSSASSGNVTKLWRIHKMAFRQIMALRTMRRDERMRDAIRKLDVLNGLDDEFLFRISDALDTRNVEKGEVLYRVGEEATHFFVMGTMGKIKLTTTTTAQSGKNKKSDGVILGAGEAFGGEAIVDGMKPRKHTATVMESTTLFTMSRQILDRTIGSLKDAIQLSRDRQLLKSISLFRDSDFEDFEYELLAALIETAHFHAGQFVYEEGKKIEEPALYFVRDGIFEGDQVDNERVYQKGDFFGEDSLTPDKNLKFAGAKGGTKYYDESVETLSDTAICGKLTLANIDSVVLDLHRLGCKRRGKEHRAYASSLRTQESDVEGRPESLSELEFHKLFGAGTFGRVWIVSKIGGGSLAYALKIQSKRELIDKRQASSAKRERLVMSKLDHPFVCKLVNTFQDDACIYMLQSLVQGGELLNLIQGGRQYGGMPEIATKFYGAAILEGLTYMHRRHIVYRDLKPENILLDSTGYPVIIDFGFTKVVTHKTYTFCGTPLYLAPEIILQRGHDRGVDYWSLGCLIYEMLFGNTPFYTSGIDQKGLLKNIVRGNWSIPSDAQVSDHATDLITGMLQRRVTERLGCLAGGYRDIKAHPWMKEVNFNKLVKKQIRAPWVPCIEGAFDISNFEEYESGNCNDYKDFTRTKKPLTADEQVVFRDF</sequence>
<evidence type="ECO:0000256" key="1">
    <source>
        <dbReference type="ARBA" id="ARBA00006352"/>
    </source>
</evidence>
<dbReference type="Pfam" id="PF00069">
    <property type="entry name" value="Pkinase"/>
    <property type="match status" value="1"/>
</dbReference>
<dbReference type="InterPro" id="IPR000595">
    <property type="entry name" value="cNMP-bd_dom"/>
</dbReference>
<dbReference type="PROSITE" id="PS00108">
    <property type="entry name" value="PROTEIN_KINASE_ST"/>
    <property type="match status" value="1"/>
</dbReference>
<protein>
    <recommendedName>
        <fullName evidence="2">cGMP-dependent protein kinase</fullName>
        <ecNumber evidence="2">2.7.11.12</ecNumber>
    </recommendedName>
</protein>
<dbReference type="PROSITE" id="PS50042">
    <property type="entry name" value="CNMP_BINDING_3"/>
    <property type="match status" value="2"/>
</dbReference>
<proteinExistence type="inferred from homology"/>
<dbReference type="EMBL" id="HBFJ01000010">
    <property type="protein sequence ID" value="CAD8732857.1"/>
    <property type="molecule type" value="Transcribed_RNA"/>
</dbReference>
<comment type="catalytic activity">
    <reaction evidence="10">
        <text>L-threonyl-[protein] + ATP = O-phospho-L-threonyl-[protein] + ADP + H(+)</text>
        <dbReference type="Rhea" id="RHEA:46608"/>
        <dbReference type="Rhea" id="RHEA-COMP:11060"/>
        <dbReference type="Rhea" id="RHEA-COMP:11605"/>
        <dbReference type="ChEBI" id="CHEBI:15378"/>
        <dbReference type="ChEBI" id="CHEBI:30013"/>
        <dbReference type="ChEBI" id="CHEBI:30616"/>
        <dbReference type="ChEBI" id="CHEBI:61977"/>
        <dbReference type="ChEBI" id="CHEBI:456216"/>
        <dbReference type="EC" id="2.7.11.12"/>
    </reaction>
</comment>
<dbReference type="AlphaFoldDB" id="A0A7S0XM60"/>
<dbReference type="Pfam" id="PF00027">
    <property type="entry name" value="cNMP_binding"/>
    <property type="match status" value="2"/>
</dbReference>
<keyword evidence="9" id="KW-0142">cGMP-binding</keyword>
<organism evidence="16">
    <name type="scientific">Skeletonema marinoi</name>
    <dbReference type="NCBI Taxonomy" id="267567"/>
    <lineage>
        <taxon>Eukaryota</taxon>
        <taxon>Sar</taxon>
        <taxon>Stramenopiles</taxon>
        <taxon>Ochrophyta</taxon>
        <taxon>Bacillariophyta</taxon>
        <taxon>Coscinodiscophyceae</taxon>
        <taxon>Thalassiosirophycidae</taxon>
        <taxon>Thalassiosirales</taxon>
        <taxon>Skeletonemataceae</taxon>
        <taxon>Skeletonema</taxon>
        <taxon>Skeletonema marinoi-dohrnii complex</taxon>
    </lineage>
</organism>
<evidence type="ECO:0000256" key="9">
    <source>
        <dbReference type="ARBA" id="ARBA00022992"/>
    </source>
</evidence>
<evidence type="ECO:0000259" key="15">
    <source>
        <dbReference type="PROSITE" id="PS51285"/>
    </source>
</evidence>
<dbReference type="GO" id="GO:0030553">
    <property type="term" value="F:cGMP binding"/>
    <property type="evidence" value="ECO:0007669"/>
    <property type="project" value="UniProtKB-KW"/>
</dbReference>
<dbReference type="SUPFAM" id="SSF56112">
    <property type="entry name" value="Protein kinase-like (PK-like)"/>
    <property type="match status" value="1"/>
</dbReference>
<keyword evidence="7" id="KW-0418">Kinase</keyword>
<evidence type="ECO:0000259" key="14">
    <source>
        <dbReference type="PROSITE" id="PS50042"/>
    </source>
</evidence>
<reference evidence="16" key="1">
    <citation type="submission" date="2021-01" db="EMBL/GenBank/DDBJ databases">
        <authorList>
            <person name="Corre E."/>
            <person name="Pelletier E."/>
            <person name="Niang G."/>
            <person name="Scheremetjew M."/>
            <person name="Finn R."/>
            <person name="Kale V."/>
            <person name="Holt S."/>
            <person name="Cochrane G."/>
            <person name="Meng A."/>
            <person name="Brown T."/>
            <person name="Cohen L."/>
        </authorList>
    </citation>
    <scope>NUCLEOTIDE SEQUENCE</scope>
    <source>
        <strain evidence="16">SM1012Hels-07</strain>
    </source>
</reference>
<evidence type="ECO:0000256" key="6">
    <source>
        <dbReference type="ARBA" id="ARBA00022741"/>
    </source>
</evidence>
<dbReference type="Gene3D" id="1.10.510.10">
    <property type="entry name" value="Transferase(Phosphotransferase) domain 1"/>
    <property type="match status" value="1"/>
</dbReference>
<keyword evidence="6" id="KW-0547">Nucleotide-binding</keyword>
<dbReference type="InterPro" id="IPR018490">
    <property type="entry name" value="cNMP-bd_dom_sf"/>
</dbReference>
<evidence type="ECO:0000256" key="12">
    <source>
        <dbReference type="SAM" id="MobiDB-lite"/>
    </source>
</evidence>
<evidence type="ECO:0000259" key="13">
    <source>
        <dbReference type="PROSITE" id="PS50011"/>
    </source>
</evidence>
<dbReference type="GO" id="GO:0005952">
    <property type="term" value="C:cAMP-dependent protein kinase complex"/>
    <property type="evidence" value="ECO:0007669"/>
    <property type="project" value="TreeGrafter"/>
</dbReference>
<dbReference type="CDD" id="cd00038">
    <property type="entry name" value="CAP_ED"/>
    <property type="match status" value="3"/>
</dbReference>
<feature type="domain" description="Cyclic nucleotide-binding" evidence="14">
    <location>
        <begin position="271"/>
        <end position="381"/>
    </location>
</feature>
<dbReference type="Gene3D" id="2.60.120.10">
    <property type="entry name" value="Jelly Rolls"/>
    <property type="match status" value="3"/>
</dbReference>
<keyword evidence="3" id="KW-0723">Serine/threonine-protein kinase</keyword>
<dbReference type="InterPro" id="IPR000961">
    <property type="entry name" value="AGC-kinase_C"/>
</dbReference>
<dbReference type="InterPro" id="IPR000719">
    <property type="entry name" value="Prot_kinase_dom"/>
</dbReference>
<name>A0A7S0XM60_9STRA</name>
<dbReference type="PROSITE" id="PS50011">
    <property type="entry name" value="PROTEIN_KINASE_DOM"/>
    <property type="match status" value="1"/>
</dbReference>
<evidence type="ECO:0000256" key="3">
    <source>
        <dbReference type="ARBA" id="ARBA00022527"/>
    </source>
</evidence>
<keyword evidence="8" id="KW-0067">ATP-binding</keyword>
<dbReference type="PANTHER" id="PTHR24353:SF143">
    <property type="entry name" value="PROTEIN KINASE DOMAIN-CONTAINING PROTEIN"/>
    <property type="match status" value="1"/>
</dbReference>
<evidence type="ECO:0000256" key="5">
    <source>
        <dbReference type="ARBA" id="ARBA00022679"/>
    </source>
</evidence>
<dbReference type="InterPro" id="IPR008271">
    <property type="entry name" value="Ser/Thr_kinase_AS"/>
</dbReference>
<evidence type="ECO:0000256" key="2">
    <source>
        <dbReference type="ARBA" id="ARBA00012428"/>
    </source>
</evidence>
<dbReference type="SMART" id="SM00133">
    <property type="entry name" value="S_TK_X"/>
    <property type="match status" value="1"/>
</dbReference>
<feature type="compositionally biased region" description="Low complexity" evidence="12">
    <location>
        <begin position="61"/>
        <end position="73"/>
    </location>
</feature>
<evidence type="ECO:0000256" key="4">
    <source>
        <dbReference type="ARBA" id="ARBA00022535"/>
    </source>
</evidence>
<dbReference type="InterPro" id="IPR011009">
    <property type="entry name" value="Kinase-like_dom_sf"/>
</dbReference>
<evidence type="ECO:0000256" key="11">
    <source>
        <dbReference type="ARBA" id="ARBA00047462"/>
    </source>
</evidence>
<dbReference type="PROSITE" id="PS51285">
    <property type="entry name" value="AGC_KINASE_CTER"/>
    <property type="match status" value="1"/>
</dbReference>
<evidence type="ECO:0000313" key="16">
    <source>
        <dbReference type="EMBL" id="CAD8732857.1"/>
    </source>
</evidence>
<feature type="domain" description="AGC-kinase C-terminal" evidence="15">
    <location>
        <begin position="817"/>
        <end position="878"/>
    </location>
</feature>
<feature type="domain" description="Cyclic nucleotide-binding" evidence="14">
    <location>
        <begin position="142"/>
        <end position="268"/>
    </location>
</feature>
<dbReference type="Gene3D" id="3.30.200.20">
    <property type="entry name" value="Phosphorylase Kinase, domain 1"/>
    <property type="match status" value="1"/>
</dbReference>
<dbReference type="SMART" id="SM00100">
    <property type="entry name" value="cNMP"/>
    <property type="match status" value="3"/>
</dbReference>
<keyword evidence="5" id="KW-0808">Transferase</keyword>
<dbReference type="InterPro" id="IPR014710">
    <property type="entry name" value="RmlC-like_jellyroll"/>
</dbReference>
<dbReference type="GO" id="GO:0004691">
    <property type="term" value="F:cAMP-dependent protein kinase activity"/>
    <property type="evidence" value="ECO:0007669"/>
    <property type="project" value="TreeGrafter"/>
</dbReference>
<feature type="region of interest" description="Disordered" evidence="12">
    <location>
        <begin position="1"/>
        <end position="35"/>
    </location>
</feature>
<keyword evidence="4" id="KW-0140">cGMP</keyword>
<feature type="domain" description="Protein kinase" evidence="13">
    <location>
        <begin position="554"/>
        <end position="816"/>
    </location>
</feature>
<feature type="region of interest" description="Disordered" evidence="12">
    <location>
        <begin position="49"/>
        <end position="74"/>
    </location>
</feature>